<accession>A0A199WA04</accession>
<dbReference type="Proteomes" id="UP000092600">
    <property type="component" value="Unassembled WGS sequence"/>
</dbReference>
<gene>
    <name evidence="2" type="ORF">ACMD2_05511</name>
</gene>
<evidence type="ECO:0000313" key="3">
    <source>
        <dbReference type="Proteomes" id="UP000092600"/>
    </source>
</evidence>
<sequence length="141" mass="16765">MDHAKFSPRPLPREWNENIDHLLNHLIRVALDQKAFDRCMVVHPYCYFFKLERGCRLVGESFHEPGEYVELVRAKVEVQRRVVELGYNFLFTYVDTDYRGGSCNHGNDLNTVYTMHARCCVGLDWNKIHDLKNLLEDWKNY</sequence>
<feature type="domain" description="Nucleotide-diphospho-sugar transferase" evidence="1">
    <location>
        <begin position="21"/>
        <end position="96"/>
    </location>
</feature>
<dbReference type="PANTHER" id="PTHR46038:SF13">
    <property type="entry name" value="GLYCOSYLTRANSFERASE"/>
    <property type="match status" value="1"/>
</dbReference>
<comment type="caution">
    <text evidence="2">The sequence shown here is derived from an EMBL/GenBank/DDBJ whole genome shotgun (WGS) entry which is preliminary data.</text>
</comment>
<organism evidence="2 3">
    <name type="scientific">Ananas comosus</name>
    <name type="common">Pineapple</name>
    <name type="synonym">Ananas ananas</name>
    <dbReference type="NCBI Taxonomy" id="4615"/>
    <lineage>
        <taxon>Eukaryota</taxon>
        <taxon>Viridiplantae</taxon>
        <taxon>Streptophyta</taxon>
        <taxon>Embryophyta</taxon>
        <taxon>Tracheophyta</taxon>
        <taxon>Spermatophyta</taxon>
        <taxon>Magnoliopsida</taxon>
        <taxon>Liliopsida</taxon>
        <taxon>Poales</taxon>
        <taxon>Bromeliaceae</taxon>
        <taxon>Bromelioideae</taxon>
        <taxon>Ananas</taxon>
    </lineage>
</organism>
<reference evidence="2 3" key="1">
    <citation type="journal article" date="2016" name="DNA Res.">
        <title>The draft genome of MD-2 pineapple using hybrid error correction of long reads.</title>
        <authorList>
            <person name="Redwan R.M."/>
            <person name="Saidin A."/>
            <person name="Kumar S.V."/>
        </authorList>
    </citation>
    <scope>NUCLEOTIDE SEQUENCE [LARGE SCALE GENOMIC DNA]</scope>
    <source>
        <strain evidence="3">cv. MD2</strain>
        <tissue evidence="2">Leaf</tissue>
    </source>
</reference>
<evidence type="ECO:0000313" key="2">
    <source>
        <dbReference type="EMBL" id="OAY86061.1"/>
    </source>
</evidence>
<evidence type="ECO:0000259" key="1">
    <source>
        <dbReference type="Pfam" id="PF03407"/>
    </source>
</evidence>
<protein>
    <recommendedName>
        <fullName evidence="1">Nucleotide-diphospho-sugar transferase domain-containing protein</fullName>
    </recommendedName>
</protein>
<dbReference type="Pfam" id="PF03407">
    <property type="entry name" value="Nucleotid_trans"/>
    <property type="match status" value="1"/>
</dbReference>
<dbReference type="InterPro" id="IPR044821">
    <property type="entry name" value="At1g28695/At4g15970-like"/>
</dbReference>
<dbReference type="EMBL" id="LSRQ01000011">
    <property type="protein sequence ID" value="OAY86061.1"/>
    <property type="molecule type" value="Genomic_DNA"/>
</dbReference>
<proteinExistence type="predicted"/>
<dbReference type="InterPro" id="IPR005069">
    <property type="entry name" value="Nucl-diP-sugar_transferase"/>
</dbReference>
<dbReference type="AlphaFoldDB" id="A0A199WA04"/>
<dbReference type="STRING" id="4615.A0A199WA04"/>
<name>A0A199WA04_ANACO</name>
<dbReference type="PANTHER" id="PTHR46038">
    <property type="entry name" value="EXPRESSED PROTEIN-RELATED"/>
    <property type="match status" value="1"/>
</dbReference>